<keyword evidence="3 10" id="KW-0378">Hydrolase</keyword>
<evidence type="ECO:0000256" key="3">
    <source>
        <dbReference type="ARBA" id="ARBA00022801"/>
    </source>
</evidence>
<evidence type="ECO:0000256" key="7">
    <source>
        <dbReference type="ARBA" id="ARBA00034617"/>
    </source>
</evidence>
<dbReference type="PROSITE" id="PS51217">
    <property type="entry name" value="UVRD_HELICASE_CTER"/>
    <property type="match status" value="1"/>
</dbReference>
<feature type="domain" description="UvrD-like helicase ATP-binding" evidence="12">
    <location>
        <begin position="37"/>
        <end position="330"/>
    </location>
</feature>
<feature type="region of interest" description="Disordered" evidence="11">
    <location>
        <begin position="1"/>
        <end position="20"/>
    </location>
</feature>
<evidence type="ECO:0000256" key="6">
    <source>
        <dbReference type="ARBA" id="ARBA00023235"/>
    </source>
</evidence>
<dbReference type="InterPro" id="IPR027417">
    <property type="entry name" value="P-loop_NTPase"/>
</dbReference>
<dbReference type="Gene3D" id="3.40.50.300">
    <property type="entry name" value="P-loop containing nucleotide triphosphate hydrolases"/>
    <property type="match status" value="2"/>
</dbReference>
<dbReference type="CDD" id="cd17932">
    <property type="entry name" value="DEXQc_UvrD"/>
    <property type="match status" value="1"/>
</dbReference>
<evidence type="ECO:0000256" key="10">
    <source>
        <dbReference type="PROSITE-ProRule" id="PRU00560"/>
    </source>
</evidence>
<dbReference type="Pfam" id="PF13361">
    <property type="entry name" value="UvrD_C"/>
    <property type="match status" value="2"/>
</dbReference>
<dbReference type="Proteomes" id="UP000295129">
    <property type="component" value="Unassembled WGS sequence"/>
</dbReference>
<evidence type="ECO:0000313" key="14">
    <source>
        <dbReference type="EMBL" id="TDN49636.1"/>
    </source>
</evidence>
<evidence type="ECO:0000256" key="2">
    <source>
        <dbReference type="ARBA" id="ARBA00022741"/>
    </source>
</evidence>
<comment type="catalytic activity">
    <reaction evidence="9">
        <text>ATP + H2O = ADP + phosphate + H(+)</text>
        <dbReference type="Rhea" id="RHEA:13065"/>
        <dbReference type="ChEBI" id="CHEBI:15377"/>
        <dbReference type="ChEBI" id="CHEBI:15378"/>
        <dbReference type="ChEBI" id="CHEBI:30616"/>
        <dbReference type="ChEBI" id="CHEBI:43474"/>
        <dbReference type="ChEBI" id="CHEBI:456216"/>
        <dbReference type="EC" id="5.6.2.4"/>
    </reaction>
</comment>
<dbReference type="InterPro" id="IPR000212">
    <property type="entry name" value="DNA_helicase_UvrD/REP"/>
</dbReference>
<keyword evidence="2 10" id="KW-0547">Nucleotide-binding</keyword>
<dbReference type="GO" id="GO:0003677">
    <property type="term" value="F:DNA binding"/>
    <property type="evidence" value="ECO:0007669"/>
    <property type="project" value="InterPro"/>
</dbReference>
<dbReference type="SUPFAM" id="SSF52540">
    <property type="entry name" value="P-loop containing nucleoside triphosphate hydrolases"/>
    <property type="match status" value="1"/>
</dbReference>
<comment type="similarity">
    <text evidence="1">Belongs to the helicase family. UvrD subfamily.</text>
</comment>
<sequence length="711" mass="78375">MNAPAPGVELRPTEMPAPAGAHAPAYLQSLNPAQREAVEYGVGGADGGTAAGPLLVIAGAGSGKTNTLAHRVAHLIAKGADPGRILLLTFSRRAADEMGRRVQRILARAAADHPWLAQAGLQWSGTFHAVGARLLREYAGRIGLDPAFTIHDREDSADLMNLARHEAGLSNRDKRFPLKGTCLAIYSAAVNTRAPLLQVLQSAFPWCGEWEAELKTLFRAYVQAKQTQQVLDYDDLLLYWAHMVADPALAAEVGGRFQHVLVDEYQDTNALQADILLGMKPDGRGLTVVGDDAQSIYAFRGATVRNILDFPARFEPPAHRVTLERNYRSTQPILAAANAVIAQAAERYSKELWSDRESAAKPQLVSVRDEADQAAFVVQRVLARREAGVKLKQQAVLFRAASHSARLEMELTRRNIPFVKFGGLKFLEAAHVKDVLALLRWAENLRDRVSGFRVVQLLAGIGPKTAGKILDNVCQAPAGCSLLAEQPVPETVQADWREFAAVVEQLRREGAPWPAGFELACRWYEGQMPRLYDDAQVRQGDIQQLARIAATYPSRQRFLTELTLDPPSATSDEAGVPMKDEDYLILSTMHSAKGQEWNAVSVLNTVDGCIPSDIATRHASEIEEERRLLYVAMTRARDSLELVVPQRFYVTQQTGLGDKHLYAGRSRFISNRMLANFEQVTWPEPPPELKGTPDSRQAALDLAARMRGMWE</sequence>
<evidence type="ECO:0000313" key="15">
    <source>
        <dbReference type="Proteomes" id="UP000295129"/>
    </source>
</evidence>
<dbReference type="GO" id="GO:0016887">
    <property type="term" value="F:ATP hydrolysis activity"/>
    <property type="evidence" value="ECO:0007669"/>
    <property type="project" value="RHEA"/>
</dbReference>
<dbReference type="EC" id="5.6.2.4" evidence="8"/>
<dbReference type="PANTHER" id="PTHR11070">
    <property type="entry name" value="UVRD / RECB / PCRA DNA HELICASE FAMILY MEMBER"/>
    <property type="match status" value="1"/>
</dbReference>
<dbReference type="InterPro" id="IPR014017">
    <property type="entry name" value="DNA_helicase_UvrD-like_C"/>
</dbReference>
<keyword evidence="15" id="KW-1185">Reference proteome</keyword>
<accession>A0A4R6DWG5</accession>
<evidence type="ECO:0000256" key="8">
    <source>
        <dbReference type="ARBA" id="ARBA00034808"/>
    </source>
</evidence>
<dbReference type="Gene3D" id="1.10.486.10">
    <property type="entry name" value="PCRA, domain 4"/>
    <property type="match status" value="1"/>
</dbReference>
<dbReference type="Gene3D" id="1.10.10.160">
    <property type="match status" value="1"/>
</dbReference>
<evidence type="ECO:0000256" key="4">
    <source>
        <dbReference type="ARBA" id="ARBA00022806"/>
    </source>
</evidence>
<dbReference type="InterPro" id="IPR014016">
    <property type="entry name" value="UvrD-like_ATP-bd"/>
</dbReference>
<keyword evidence="5 10" id="KW-0067">ATP-binding</keyword>
<evidence type="ECO:0000256" key="9">
    <source>
        <dbReference type="ARBA" id="ARBA00048988"/>
    </source>
</evidence>
<evidence type="ECO:0000256" key="11">
    <source>
        <dbReference type="SAM" id="MobiDB-lite"/>
    </source>
</evidence>
<name>A0A4R6DWG5_9RHOO</name>
<gene>
    <name evidence="14" type="ORF">C7389_111115</name>
</gene>
<evidence type="ECO:0000259" key="12">
    <source>
        <dbReference type="PROSITE" id="PS51198"/>
    </source>
</evidence>
<dbReference type="Pfam" id="PF00580">
    <property type="entry name" value="UvrD-helicase"/>
    <property type="match status" value="1"/>
</dbReference>
<proteinExistence type="inferred from homology"/>
<reference evidence="14 15" key="1">
    <citation type="submission" date="2019-03" db="EMBL/GenBank/DDBJ databases">
        <title>Genomic Encyclopedia of Type Strains, Phase IV (KMG-IV): sequencing the most valuable type-strain genomes for metagenomic binning, comparative biology and taxonomic classification.</title>
        <authorList>
            <person name="Goeker M."/>
        </authorList>
    </citation>
    <scope>NUCLEOTIDE SEQUENCE [LARGE SCALE GENOMIC DNA]</scope>
    <source>
        <strain evidence="14 15">DSM 12121</strain>
    </source>
</reference>
<evidence type="ECO:0000259" key="13">
    <source>
        <dbReference type="PROSITE" id="PS51217"/>
    </source>
</evidence>
<keyword evidence="6" id="KW-0413">Isomerase</keyword>
<organism evidence="14 15">
    <name type="scientific">Azoarcus indigens</name>
    <dbReference type="NCBI Taxonomy" id="29545"/>
    <lineage>
        <taxon>Bacteria</taxon>
        <taxon>Pseudomonadati</taxon>
        <taxon>Pseudomonadota</taxon>
        <taxon>Betaproteobacteria</taxon>
        <taxon>Rhodocyclales</taxon>
        <taxon>Zoogloeaceae</taxon>
        <taxon>Azoarcus</taxon>
    </lineage>
</organism>
<evidence type="ECO:0000256" key="5">
    <source>
        <dbReference type="ARBA" id="ARBA00022840"/>
    </source>
</evidence>
<keyword evidence="4 10" id="KW-0347">Helicase</keyword>
<dbReference type="GO" id="GO:0043138">
    <property type="term" value="F:3'-5' DNA helicase activity"/>
    <property type="evidence" value="ECO:0007669"/>
    <property type="project" value="UniProtKB-EC"/>
</dbReference>
<feature type="binding site" evidence="10">
    <location>
        <begin position="58"/>
        <end position="65"/>
    </location>
    <ligand>
        <name>ATP</name>
        <dbReference type="ChEBI" id="CHEBI:30616"/>
    </ligand>
</feature>
<dbReference type="InterPro" id="IPR013986">
    <property type="entry name" value="DExx_box_DNA_helicase_dom_sf"/>
</dbReference>
<evidence type="ECO:0000256" key="1">
    <source>
        <dbReference type="ARBA" id="ARBA00009922"/>
    </source>
</evidence>
<protein>
    <recommendedName>
        <fullName evidence="8">DNA 3'-5' helicase</fullName>
        <ecNumber evidence="8">5.6.2.4</ecNumber>
    </recommendedName>
</protein>
<dbReference type="AlphaFoldDB" id="A0A4R6DWG5"/>
<dbReference type="GO" id="GO:0000725">
    <property type="term" value="P:recombinational repair"/>
    <property type="evidence" value="ECO:0007669"/>
    <property type="project" value="TreeGrafter"/>
</dbReference>
<comment type="catalytic activity">
    <reaction evidence="7">
        <text>Couples ATP hydrolysis with the unwinding of duplex DNA by translocating in the 3'-5' direction.</text>
        <dbReference type="EC" id="5.6.2.4"/>
    </reaction>
</comment>
<dbReference type="PANTHER" id="PTHR11070:SF3">
    <property type="entry name" value="DNA 3'-5' HELICASE"/>
    <property type="match status" value="1"/>
</dbReference>
<feature type="domain" description="UvrD-like helicase C-terminal" evidence="13">
    <location>
        <begin position="331"/>
        <end position="594"/>
    </location>
</feature>
<dbReference type="PROSITE" id="PS51198">
    <property type="entry name" value="UVRD_HELICASE_ATP_BIND"/>
    <property type="match status" value="1"/>
</dbReference>
<dbReference type="GO" id="GO:0005524">
    <property type="term" value="F:ATP binding"/>
    <property type="evidence" value="ECO:0007669"/>
    <property type="project" value="UniProtKB-UniRule"/>
</dbReference>
<dbReference type="EMBL" id="SNVV01000011">
    <property type="protein sequence ID" value="TDN49636.1"/>
    <property type="molecule type" value="Genomic_DNA"/>
</dbReference>
<dbReference type="GO" id="GO:0005829">
    <property type="term" value="C:cytosol"/>
    <property type="evidence" value="ECO:0007669"/>
    <property type="project" value="TreeGrafter"/>
</dbReference>
<comment type="caution">
    <text evidence="14">The sequence shown here is derived from an EMBL/GenBank/DDBJ whole genome shotgun (WGS) entry which is preliminary data.</text>
</comment>